<dbReference type="InterPro" id="IPR025419">
    <property type="entry name" value="DUF4142"/>
</dbReference>
<proteinExistence type="predicted"/>
<organism evidence="2 3">
    <name type="scientific">Chryseobacterium formosus</name>
    <dbReference type="NCBI Taxonomy" id="1537363"/>
    <lineage>
        <taxon>Bacteria</taxon>
        <taxon>Pseudomonadati</taxon>
        <taxon>Bacteroidota</taxon>
        <taxon>Flavobacteriia</taxon>
        <taxon>Flavobacteriales</taxon>
        <taxon>Weeksellaceae</taxon>
        <taxon>Chryseobacterium group</taxon>
        <taxon>Chryseobacterium</taxon>
    </lineage>
</organism>
<protein>
    <submittedName>
        <fullName evidence="2">DUF4142 domain-containing protein</fullName>
    </submittedName>
</protein>
<comment type="caution">
    <text evidence="2">The sequence shown here is derived from an EMBL/GenBank/DDBJ whole genome shotgun (WGS) entry which is preliminary data.</text>
</comment>
<dbReference type="InterPro" id="IPR012347">
    <property type="entry name" value="Ferritin-like"/>
</dbReference>
<gene>
    <name evidence="2" type="ORF">OF897_21190</name>
</gene>
<keyword evidence="3" id="KW-1185">Reference proteome</keyword>
<evidence type="ECO:0000313" key="3">
    <source>
        <dbReference type="Proteomes" id="UP001073122"/>
    </source>
</evidence>
<dbReference type="EMBL" id="JAOVZW010000034">
    <property type="protein sequence ID" value="MCX8526437.1"/>
    <property type="molecule type" value="Genomic_DNA"/>
</dbReference>
<feature type="domain" description="DUF4142" evidence="1">
    <location>
        <begin position="4"/>
        <end position="68"/>
    </location>
</feature>
<evidence type="ECO:0000259" key="1">
    <source>
        <dbReference type="Pfam" id="PF13628"/>
    </source>
</evidence>
<accession>A0ABT3XXR3</accession>
<evidence type="ECO:0000313" key="2">
    <source>
        <dbReference type="EMBL" id="MCX8526437.1"/>
    </source>
</evidence>
<name>A0ABT3XXR3_9FLAO</name>
<sequence length="76" mass="8597">MLHNKKKYDELKAKKGAEFDRAYTEQMVVDHKQTIADFKKESSDGSQASLKAFADGEIPALEHHLMESEKAITAMK</sequence>
<reference evidence="2" key="1">
    <citation type="submission" date="2022-10" db="EMBL/GenBank/DDBJ databases">
        <title>Chryseobacterium sp. nov., a novel bacterial species.</title>
        <authorList>
            <person name="Cao Y."/>
        </authorList>
    </citation>
    <scope>NUCLEOTIDE SEQUENCE</scope>
    <source>
        <strain evidence="2">CCTCC AB2015118</strain>
    </source>
</reference>
<dbReference type="Gene3D" id="1.20.1260.10">
    <property type="match status" value="1"/>
</dbReference>
<dbReference type="Proteomes" id="UP001073122">
    <property type="component" value="Unassembled WGS sequence"/>
</dbReference>
<dbReference type="Pfam" id="PF13628">
    <property type="entry name" value="DUF4142"/>
    <property type="match status" value="1"/>
</dbReference>
<dbReference type="RefSeq" id="WP_267267665.1">
    <property type="nucleotide sequence ID" value="NZ_JAOVZW010000034.1"/>
</dbReference>